<evidence type="ECO:0000313" key="3">
    <source>
        <dbReference type="WBParaSite" id="PSAMB.scaffold1353size32625.g12562.t1"/>
    </source>
</evidence>
<dbReference type="Proteomes" id="UP000887566">
    <property type="component" value="Unplaced"/>
</dbReference>
<protein>
    <submittedName>
        <fullName evidence="3 4">Uncharacterized protein</fullName>
    </submittedName>
</protein>
<organism evidence="2 4">
    <name type="scientific">Plectus sambesii</name>
    <dbReference type="NCBI Taxonomy" id="2011161"/>
    <lineage>
        <taxon>Eukaryota</taxon>
        <taxon>Metazoa</taxon>
        <taxon>Ecdysozoa</taxon>
        <taxon>Nematoda</taxon>
        <taxon>Chromadorea</taxon>
        <taxon>Plectida</taxon>
        <taxon>Plectina</taxon>
        <taxon>Plectoidea</taxon>
        <taxon>Plectidae</taxon>
        <taxon>Plectus</taxon>
    </lineage>
</organism>
<accession>A0A914V0W0</accession>
<keyword evidence="1" id="KW-0732">Signal</keyword>
<reference evidence="3 4" key="1">
    <citation type="submission" date="2022-11" db="UniProtKB">
        <authorList>
            <consortium name="WormBaseParasite"/>
        </authorList>
    </citation>
    <scope>IDENTIFICATION</scope>
</reference>
<dbReference type="WBParaSite" id="PSAMB.scaffold1353size32625.g12562.t1">
    <property type="protein sequence ID" value="PSAMB.scaffold1353size32625.g12562.t1"/>
    <property type="gene ID" value="PSAMB.scaffold1353size32625.g12562"/>
</dbReference>
<dbReference type="WBParaSite" id="PSAMB.scaffold1368size32470.g12770.t1">
    <property type="protein sequence ID" value="PSAMB.scaffold1368size32470.g12770.t1"/>
    <property type="gene ID" value="PSAMB.scaffold1368size32470.g12770"/>
</dbReference>
<keyword evidence="2" id="KW-1185">Reference proteome</keyword>
<evidence type="ECO:0000313" key="2">
    <source>
        <dbReference type="Proteomes" id="UP000887566"/>
    </source>
</evidence>
<evidence type="ECO:0000313" key="4">
    <source>
        <dbReference type="WBParaSite" id="PSAMB.scaffold1368size32470.g12770.t1"/>
    </source>
</evidence>
<sequence length="116" mass="13078">MARVRVLVVNVAFLLISLCASQSDREACPMFSIQRDILKATINFKEADSRTLVILVREIMEEKYGGKWGVVIVDNPEAVDSSFHWNIPTTTLNGQPAFCVGTYQNRTYNVFKTDGF</sequence>
<name>A0A914V0W0_9BILA</name>
<evidence type="ECO:0000256" key="1">
    <source>
        <dbReference type="SAM" id="SignalP"/>
    </source>
</evidence>
<proteinExistence type="predicted"/>
<dbReference type="AlphaFoldDB" id="A0A914V0W0"/>
<feature type="signal peptide" evidence="1">
    <location>
        <begin position="1"/>
        <end position="21"/>
    </location>
</feature>
<feature type="chain" id="PRO_5038275920" evidence="1">
    <location>
        <begin position="22"/>
        <end position="116"/>
    </location>
</feature>